<dbReference type="Proteomes" id="UP000489600">
    <property type="component" value="Unassembled WGS sequence"/>
</dbReference>
<dbReference type="AlphaFoldDB" id="A0A565CC77"/>
<gene>
    <name evidence="1" type="ORF">ANE_LOCUS21606</name>
</gene>
<sequence>MNAIERWVPTVRMDFPAKNPFWVKIINLPDQHCEKRSVKRIGEDLVEYMDWKDTEPFPMVRVMVECDSSLIFNRETVSDIGEIFYIEFNYVKL</sequence>
<reference evidence="1" key="1">
    <citation type="submission" date="2019-07" db="EMBL/GenBank/DDBJ databases">
        <authorList>
            <person name="Dittberner H."/>
        </authorList>
    </citation>
    <scope>NUCLEOTIDE SEQUENCE [LARGE SCALE GENOMIC DNA]</scope>
</reference>
<dbReference type="EMBL" id="CABITT030000007">
    <property type="protein sequence ID" value="VVB11162.1"/>
    <property type="molecule type" value="Genomic_DNA"/>
</dbReference>
<dbReference type="OrthoDB" id="1110606at2759"/>
<evidence type="ECO:0008006" key="3">
    <source>
        <dbReference type="Google" id="ProtNLM"/>
    </source>
</evidence>
<comment type="caution">
    <text evidence="1">The sequence shown here is derived from an EMBL/GenBank/DDBJ whole genome shotgun (WGS) entry which is preliminary data.</text>
</comment>
<protein>
    <recommendedName>
        <fullName evidence="3">DUF4283 domain-containing protein</fullName>
    </recommendedName>
</protein>
<evidence type="ECO:0000313" key="2">
    <source>
        <dbReference type="Proteomes" id="UP000489600"/>
    </source>
</evidence>
<evidence type="ECO:0000313" key="1">
    <source>
        <dbReference type="EMBL" id="VVB11162.1"/>
    </source>
</evidence>
<keyword evidence="2" id="KW-1185">Reference proteome</keyword>
<proteinExistence type="predicted"/>
<accession>A0A565CC77</accession>
<organism evidence="1 2">
    <name type="scientific">Arabis nemorensis</name>
    <dbReference type="NCBI Taxonomy" id="586526"/>
    <lineage>
        <taxon>Eukaryota</taxon>
        <taxon>Viridiplantae</taxon>
        <taxon>Streptophyta</taxon>
        <taxon>Embryophyta</taxon>
        <taxon>Tracheophyta</taxon>
        <taxon>Spermatophyta</taxon>
        <taxon>Magnoliopsida</taxon>
        <taxon>eudicotyledons</taxon>
        <taxon>Gunneridae</taxon>
        <taxon>Pentapetalae</taxon>
        <taxon>rosids</taxon>
        <taxon>malvids</taxon>
        <taxon>Brassicales</taxon>
        <taxon>Brassicaceae</taxon>
        <taxon>Arabideae</taxon>
        <taxon>Arabis</taxon>
    </lineage>
</organism>
<name>A0A565CC77_9BRAS</name>